<evidence type="ECO:0000313" key="1">
    <source>
        <dbReference type="EMBL" id="UXX79446.1"/>
    </source>
</evidence>
<dbReference type="Gene3D" id="2.180.10.10">
    <property type="entry name" value="RHS repeat-associated core"/>
    <property type="match status" value="1"/>
</dbReference>
<dbReference type="InterPro" id="IPR006530">
    <property type="entry name" value="YD"/>
</dbReference>
<reference evidence="1" key="1">
    <citation type="submission" date="2022-10" db="EMBL/GenBank/DDBJ databases">
        <title>Comparative genomics and taxonomic characterization of three novel marine species of genus Reichenbachiella exhibiting antioxidant and polysaccharide degradation activities.</title>
        <authorList>
            <person name="Muhammad N."/>
            <person name="Lee Y.-J."/>
            <person name="Ko J."/>
            <person name="Kim S.-G."/>
        </authorList>
    </citation>
    <scope>NUCLEOTIDE SEQUENCE</scope>
    <source>
        <strain evidence="1">Wsw4-B4</strain>
    </source>
</reference>
<dbReference type="EMBL" id="CP106735">
    <property type="protein sequence ID" value="UXX79446.1"/>
    <property type="molecule type" value="Genomic_DNA"/>
</dbReference>
<sequence length="1015" mass="112632">MIDNKYIWRIWSLALILTNINVADSQSISTGYNNFLPPSPSASVLGASSGELAHGMTGVSIPLAVFSTNYLSVPLSLYYYSTGTKVDQLASNVGLGWSLQAGGAITRTVRGKRDEIASMAYPSDIDDFSSNSVVDFIAGALDPNQNIDTEPDMFSFNFSGYSGSFVFDSNGEVQVMPYQNLHFETNDSLDYFHITTPDGIKYIFGGLGAIESSKSWNSGDECNASGGYHDFIKTSWYLKKIIPPLGDEVDFEYQSNEFTYVAGKSQTVYDFISTSSSNHNYSGKYYSYSICETNITVKELLLNKISSERYGSITLSGSQRVDVGNIRLDSLIVRNKNNEKQRSISLEYQYSNSDRMFLALLKGCDKNGNQDAVHSFDYYNIHSLPPRLSNAQDHFGYFNGKGSSNGQLLPKYNASIDGVSSDYNGCFDHLGTTREPDGKFAKYGMLKSVVYPRGAITMIEYEPNRLSNNKETGGLRLAKISNIDPISGQKDLTNYHYNKLANLTESSGHQQYQPSFWSYYSKFTNSIKHSTDSCSYIENTYASIQSNSLNTLYNTSGHSITYSNVTVSKGYDFENGATEYEYIVSNDISSAPLFGERINGIPLNNVGWDNGLLKTVEIFKKNGQGSFLSLSKVENVYFPDPLRNAMVPGAVIQRTDEKNNCNPTEQVQCTEENSQQRFMIICRANHVHDLAPTKECTAVGNDNFWKVTYTPPCYGHVGEQIVLPRALDNVDIAEYQNHSFWYYLQSTKSTKYDENGQNPIVVISNFHYDNPEHAQLTSQDNDASVEGIFTTSYKYPQDYDESASAVIEAMMNKNLVGVPIEITNDVNGQIIGANATQYLYDTTLEAIVPNAAYSYENSGSQFSASIDGVNFSSYQKKQEILSRDNYGQVISWRAHDDVVNTIIRGYDQTLVVANITNATVGDVMSILPLLGSDLNAGAGGLSVDQVDALRSELPAAFITSYTYKLGYGVESVTDPNGRVMTYEYDESGRVKYVKDQDGNIRSASLYHNKSQVSNQ</sequence>
<keyword evidence="2" id="KW-1185">Reference proteome</keyword>
<name>A0ABY6CZV5_9BACT</name>
<evidence type="ECO:0000313" key="2">
    <source>
        <dbReference type="Proteomes" id="UP001062165"/>
    </source>
</evidence>
<dbReference type="Proteomes" id="UP001062165">
    <property type="component" value="Chromosome"/>
</dbReference>
<dbReference type="RefSeq" id="WP_263051184.1">
    <property type="nucleotide sequence ID" value="NZ_CP106735.1"/>
</dbReference>
<protein>
    <submittedName>
        <fullName evidence="1">RHS repeat protein</fullName>
    </submittedName>
</protein>
<organism evidence="1 2">
    <name type="scientific">Reichenbachiella carrageenanivorans</name>
    <dbReference type="NCBI Taxonomy" id="2979869"/>
    <lineage>
        <taxon>Bacteria</taxon>
        <taxon>Pseudomonadati</taxon>
        <taxon>Bacteroidota</taxon>
        <taxon>Cytophagia</taxon>
        <taxon>Cytophagales</taxon>
        <taxon>Reichenbachiellaceae</taxon>
        <taxon>Reichenbachiella</taxon>
    </lineage>
</organism>
<gene>
    <name evidence="1" type="ORF">N7E81_19030</name>
</gene>
<dbReference type="NCBIfam" id="TIGR01643">
    <property type="entry name" value="YD_repeat_2x"/>
    <property type="match status" value="1"/>
</dbReference>
<accession>A0ABY6CZV5</accession>
<proteinExistence type="predicted"/>